<feature type="coiled-coil region" evidence="8">
    <location>
        <begin position="743"/>
        <end position="770"/>
    </location>
</feature>
<keyword evidence="2 7" id="KW-0547">Nucleotide-binding</keyword>
<dbReference type="InterPro" id="IPR001752">
    <property type="entry name" value="Kinesin_motor_dom"/>
</dbReference>
<dbReference type="OrthoDB" id="3176171at2759"/>
<keyword evidence="4 8" id="KW-0175">Coiled coil</keyword>
<evidence type="ECO:0000313" key="11">
    <source>
        <dbReference type="EMBL" id="MQM04403.1"/>
    </source>
</evidence>
<feature type="compositionally biased region" description="Polar residues" evidence="9">
    <location>
        <begin position="1022"/>
        <end position="1031"/>
    </location>
</feature>
<dbReference type="SUPFAM" id="SSF52540">
    <property type="entry name" value="P-loop containing nucleoside triphosphate hydrolases"/>
    <property type="match status" value="1"/>
</dbReference>
<evidence type="ECO:0000256" key="7">
    <source>
        <dbReference type="PROSITE-ProRule" id="PRU00283"/>
    </source>
</evidence>
<comment type="caution">
    <text evidence="11">The sequence shown here is derived from an EMBL/GenBank/DDBJ whole genome shotgun (WGS) entry which is preliminary data.</text>
</comment>
<organism evidence="11 12">
    <name type="scientific">Colocasia esculenta</name>
    <name type="common">Wild taro</name>
    <name type="synonym">Arum esculentum</name>
    <dbReference type="NCBI Taxonomy" id="4460"/>
    <lineage>
        <taxon>Eukaryota</taxon>
        <taxon>Viridiplantae</taxon>
        <taxon>Streptophyta</taxon>
        <taxon>Embryophyta</taxon>
        <taxon>Tracheophyta</taxon>
        <taxon>Spermatophyta</taxon>
        <taxon>Magnoliopsida</taxon>
        <taxon>Liliopsida</taxon>
        <taxon>Araceae</taxon>
        <taxon>Aroideae</taxon>
        <taxon>Colocasieae</taxon>
        <taxon>Colocasia</taxon>
    </lineage>
</organism>
<feature type="coiled-coil region" evidence="8">
    <location>
        <begin position="1841"/>
        <end position="1875"/>
    </location>
</feature>
<proteinExistence type="inferred from homology"/>
<dbReference type="PROSITE" id="PS00411">
    <property type="entry name" value="KINESIN_MOTOR_1"/>
    <property type="match status" value="1"/>
</dbReference>
<gene>
    <name evidence="11" type="ORF">Taro_037205</name>
</gene>
<dbReference type="InterPro" id="IPR027417">
    <property type="entry name" value="P-loop_NTPase"/>
</dbReference>
<comment type="similarity">
    <text evidence="6">Belongs to the TRAFAC class myosin-kinesin ATPase superfamily. Kinesin family. KIN-12 subfamily.</text>
</comment>
<evidence type="ECO:0000256" key="3">
    <source>
        <dbReference type="ARBA" id="ARBA00022840"/>
    </source>
</evidence>
<dbReference type="PANTHER" id="PTHR37739">
    <property type="entry name" value="KINESIN-LIKE PROTEIN KIN-12D"/>
    <property type="match status" value="1"/>
</dbReference>
<reference evidence="11" key="1">
    <citation type="submission" date="2017-07" db="EMBL/GenBank/DDBJ databases">
        <title>Taro Niue Genome Assembly and Annotation.</title>
        <authorList>
            <person name="Atibalentja N."/>
            <person name="Keating K."/>
            <person name="Fields C.J."/>
        </authorList>
    </citation>
    <scope>NUCLEOTIDE SEQUENCE</scope>
    <source>
        <strain evidence="11">Niue_2</strain>
        <tissue evidence="11">Leaf</tissue>
    </source>
</reference>
<dbReference type="SMART" id="SM00129">
    <property type="entry name" value="KISc"/>
    <property type="match status" value="1"/>
</dbReference>
<evidence type="ECO:0000313" key="12">
    <source>
        <dbReference type="Proteomes" id="UP000652761"/>
    </source>
</evidence>
<feature type="region of interest" description="Disordered" evidence="9">
    <location>
        <begin position="2122"/>
        <end position="2141"/>
    </location>
</feature>
<feature type="region of interest" description="Disordered" evidence="9">
    <location>
        <begin position="988"/>
        <end position="1031"/>
    </location>
</feature>
<dbReference type="InterPro" id="IPR044986">
    <property type="entry name" value="KIF15/KIN-12"/>
</dbReference>
<evidence type="ECO:0000256" key="5">
    <source>
        <dbReference type="ARBA" id="ARBA00023175"/>
    </source>
</evidence>
<evidence type="ECO:0000256" key="4">
    <source>
        <dbReference type="ARBA" id="ARBA00023054"/>
    </source>
</evidence>
<dbReference type="GO" id="GO:0008017">
    <property type="term" value="F:microtubule binding"/>
    <property type="evidence" value="ECO:0007669"/>
    <property type="project" value="InterPro"/>
</dbReference>
<dbReference type="PROSITE" id="PS50067">
    <property type="entry name" value="KINESIN_MOTOR_2"/>
    <property type="match status" value="1"/>
</dbReference>
<keyword evidence="3 7" id="KW-0067">ATP-binding</keyword>
<evidence type="ECO:0000256" key="8">
    <source>
        <dbReference type="SAM" id="Coils"/>
    </source>
</evidence>
<evidence type="ECO:0000256" key="1">
    <source>
        <dbReference type="ARBA" id="ARBA00022701"/>
    </source>
</evidence>
<feature type="coiled-coil region" evidence="8">
    <location>
        <begin position="508"/>
        <end position="568"/>
    </location>
</feature>
<dbReference type="Proteomes" id="UP000652761">
    <property type="component" value="Unassembled WGS sequence"/>
</dbReference>
<sequence length="2141" mass="242727">MASLRRPPPRSRATEVSENDPGGPLDASPLPPPRSPLLCIPDPSQSPRKRLVCELDIPKVDHSQLWAKGAGGTPRSAQGTPTRALSRVHATNGVLGSGNGGRVPLHGGGRERGSSSRAVRAMADVKSCPSAEPEVRLFELDEDPSFWNDRNVQVLIRIRPINNAESASQGHGRCLRQESSQTLTWTGHPETRFTFDHVACETISQAKLFRVVGVPMVENCMSGYNSCMFAYGQTGSGKTHTMMGEIWEMDSNPCEDRGMTPRIFEYMFARIREVKSQWFLLLGTAEGYYNSLTSFTLCSYLEIYNEQITDLLDPSSTNLQASLHLREDLKKGVYVENLKEHDVKTVEDVIELLLQGTANRKMAATSMNSESSRSHSVFTCSIESQWEKDSMRHIRFGRLNLVDLAGSERQKSSGAEGERLKEAANINRSLSTLGLVIMTLVDIANGKHRHVPYRDSRLTFLLQDSLGGNSKTTIIANVSPSICSANETLSTLKFAQRAKLIQNNAKVNEDASGDVMALQREIRRLKMTFLESALAGTLRREKMAEAEISRLEAENEHMKQLVLQMEADVQQTKMMLHLRDETIRRLELQEDGLVSGNEYLMEKNNTLTQEIEMLQDKIDTNPELTQFAMENIKLQEQLRMLQDFYQKGEREILLNEISELRNEVECTLVDNVLGDRMVMQDKVTSQEETDEISECDTSKSSLHAKKSQEEAEAMRNLDMQFRNEHHPQVSQFYEMERIREQVEVETAQTILNLQEELAALQQELYSRRANGFLDEESSIVLRTENWELKEKLFQVTNKNAELLDSFDAKDTQINVIAAEWEKAIIELTSFLVDGCESLEDASDHINNIIDSFPQSKSWISNHVERAMKVFIEKEKLIVNLKRSLEDAQKMGLKMTSKLNSLKGATLAISEIQQLEHDETTNELLYLQKLLDEKTSVIQELENIIKCKDDQVIKAEKQANAAFIAIKRINEMTTKGSLHARAKEQMISGTGVDHPQFPSNQSKDCQHERSELQAPRDNCIGGTKNSSAENNSSKVVEIASNVFSQNALSQLDHTLQVLEQRIMETDTNCTRTREMLQLNLNDGWRIANEKTRQAAGLLLKFEEAQETMKEADLILNELMSANETARLETESWKHATQAMQVERASLASEVEQMRDAIVVDAKQNQILIAEVNATITEMPKLLSELEQMFQIMQNHTKSELKAIYSDIFSFASEMQECLRVSKIWSETLFRKIVHEKFPSDTLQQHQNVHEVGSFGLGTNPDRSWEVTEEKNGLEAESNLSQEVLNKFQKSLADIVSNLDTGNFERLNALCDLKDTLLQIAKLENGHTDIINDMNLVKEAISNNIMLLDQFITFAKKMSLQHQPSGCTASHVGNECTRVNALVDRYQVYDASILSDSSVSAMHSKLRSDIIQDAQGVPRNDDAPRQGEEEDTIDIRVLLNSIQQLRAHCDKLMLVLEKKRSSQLTIFNNKDAMLRSAVTKDNTKTQHGKQLMQAVDELGTGLVWLVGLLHSELDAEIRMDVFPSLLEMLFQGICSLEEKAHKFLERQSSDVIEQSDNLANLLSVKREQAPDHVHFRGVQESISTDKDTKHEGEGITDDLNNVQENLEIKITQVDAILRHQKELDSQLADSESALSSLRSELKDTKCALSMLVKENEKLVLLLEDVNREKMDAEEQLKDQEKLIMNLEREILCLNASVEERIFSSVEEIAEELRLVSDERDHLQKEIVNLNEKLDMTSALADENEAVAIEARQDAEASKAYAEEKEQEVKVLENSVEELEDTINMLEKKVYDMGEEVERYRLIREDLKLELQTLGAGVFTTAHTSENFHMENYMVEVQRIPRQIDNILQELSVSKKRIKDLENERACQAEEFQALEAMAYEVKTCPSISNHTSSVTNKTDKSSIRQRGSGSPFRCISSLVQQMNSEKDQELSVAKHRIEELEVLASDRQTQVCMLSARLAAVDNMTHDVIRDLLEVKLDMTNYANLIDLKELHKLLENGLPEPDQSRRKDEEILRLEAQINALTEEKDSWIEGRKADILATQEKLEKLQYRDQLLTAQNEMLKLDKANLTKRLSELDEVIKKIVGSQSIQELIQPLNVKESSISRQNNKLARRLAESDKLLRRAKNEPAWSSTCNSSEPFHQQQ</sequence>
<dbReference type="GO" id="GO:0005524">
    <property type="term" value="F:ATP binding"/>
    <property type="evidence" value="ECO:0007669"/>
    <property type="project" value="UniProtKB-UniRule"/>
</dbReference>
<protein>
    <recommendedName>
        <fullName evidence="10">Kinesin motor domain-containing protein</fullName>
    </recommendedName>
</protein>
<dbReference type="PANTHER" id="PTHR37739:SF18">
    <property type="entry name" value="KINESIN-LIKE PROTEIN KIN-12C"/>
    <property type="match status" value="1"/>
</dbReference>
<dbReference type="FunFam" id="3.40.850.10:FF:000033">
    <property type="entry name" value="Kinesin-like protein KIN-12E"/>
    <property type="match status" value="1"/>
</dbReference>
<dbReference type="GO" id="GO:0007018">
    <property type="term" value="P:microtubule-based movement"/>
    <property type="evidence" value="ECO:0007669"/>
    <property type="project" value="InterPro"/>
</dbReference>
<feature type="region of interest" description="Disordered" evidence="9">
    <location>
        <begin position="1"/>
        <end position="45"/>
    </location>
</feature>
<feature type="region of interest" description="Disordered" evidence="9">
    <location>
        <begin position="1886"/>
        <end position="1907"/>
    </location>
</feature>
<feature type="binding site" evidence="7">
    <location>
        <begin position="232"/>
        <end position="239"/>
    </location>
    <ligand>
        <name>ATP</name>
        <dbReference type="ChEBI" id="CHEBI:30616"/>
    </ligand>
</feature>
<dbReference type="Pfam" id="PF00225">
    <property type="entry name" value="Kinesin"/>
    <property type="match status" value="1"/>
</dbReference>
<evidence type="ECO:0000256" key="6">
    <source>
        <dbReference type="ARBA" id="ARBA00034488"/>
    </source>
</evidence>
<dbReference type="EMBL" id="NMUH01003210">
    <property type="protein sequence ID" value="MQM04403.1"/>
    <property type="molecule type" value="Genomic_DNA"/>
</dbReference>
<dbReference type="GO" id="GO:0005874">
    <property type="term" value="C:microtubule"/>
    <property type="evidence" value="ECO:0007669"/>
    <property type="project" value="UniProtKB-KW"/>
</dbReference>
<keyword evidence="12" id="KW-1185">Reference proteome</keyword>
<keyword evidence="1" id="KW-0493">Microtubule</keyword>
<feature type="compositionally biased region" description="Polar residues" evidence="9">
    <location>
        <begin position="2126"/>
        <end position="2141"/>
    </location>
</feature>
<evidence type="ECO:0000256" key="2">
    <source>
        <dbReference type="ARBA" id="ARBA00022741"/>
    </source>
</evidence>
<feature type="domain" description="Kinesin motor" evidence="10">
    <location>
        <begin position="151"/>
        <end position="501"/>
    </location>
</feature>
<dbReference type="GO" id="GO:0003777">
    <property type="term" value="F:microtubule motor activity"/>
    <property type="evidence" value="ECO:0007669"/>
    <property type="project" value="InterPro"/>
</dbReference>
<feature type="coiled-coil region" evidence="8">
    <location>
        <begin position="2003"/>
        <end position="2030"/>
    </location>
</feature>
<keyword evidence="5 7" id="KW-0505">Motor protein</keyword>
<dbReference type="InterPro" id="IPR036961">
    <property type="entry name" value="Kinesin_motor_dom_sf"/>
</dbReference>
<feature type="coiled-coil region" evidence="8">
    <location>
        <begin position="1618"/>
        <end position="1793"/>
    </location>
</feature>
<feature type="region of interest" description="Disordered" evidence="9">
    <location>
        <begin position="91"/>
        <end position="117"/>
    </location>
</feature>
<evidence type="ECO:0000256" key="9">
    <source>
        <dbReference type="SAM" id="MobiDB-lite"/>
    </source>
</evidence>
<dbReference type="Gene3D" id="3.40.850.10">
    <property type="entry name" value="Kinesin motor domain"/>
    <property type="match status" value="1"/>
</dbReference>
<accession>A0A843VZT1</accession>
<dbReference type="InterPro" id="IPR019821">
    <property type="entry name" value="Kinesin_motor_CS"/>
</dbReference>
<name>A0A843VZT1_COLES</name>
<evidence type="ECO:0000259" key="10">
    <source>
        <dbReference type="PROSITE" id="PS50067"/>
    </source>
</evidence>
<dbReference type="PRINTS" id="PR00380">
    <property type="entry name" value="KINESINHEAVY"/>
</dbReference>